<protein>
    <submittedName>
        <fullName evidence="2">Uncharacterized protein (DUF2141 family)</fullName>
    </submittedName>
</protein>
<dbReference type="EMBL" id="PGFG01000001">
    <property type="protein sequence ID" value="PJJ75374.1"/>
    <property type="molecule type" value="Genomic_DNA"/>
</dbReference>
<proteinExistence type="predicted"/>
<dbReference type="Proteomes" id="UP000230000">
    <property type="component" value="Unassembled WGS sequence"/>
</dbReference>
<keyword evidence="1" id="KW-0732">Signal</keyword>
<keyword evidence="3" id="KW-1185">Reference proteome</keyword>
<reference evidence="2 3" key="1">
    <citation type="submission" date="2017-11" db="EMBL/GenBank/DDBJ databases">
        <title>Genomic Encyclopedia of Archaeal and Bacterial Type Strains, Phase II (KMG-II): From Individual Species to Whole Genera.</title>
        <authorList>
            <person name="Goeker M."/>
        </authorList>
    </citation>
    <scope>NUCLEOTIDE SEQUENCE [LARGE SCALE GENOMIC DNA]</scope>
    <source>
        <strain evidence="2 3">DSM 27268</strain>
    </source>
</reference>
<name>A0A2M9CTX1_9BACT</name>
<evidence type="ECO:0000313" key="2">
    <source>
        <dbReference type="EMBL" id="PJJ75374.1"/>
    </source>
</evidence>
<feature type="signal peptide" evidence="1">
    <location>
        <begin position="1"/>
        <end position="27"/>
    </location>
</feature>
<dbReference type="Pfam" id="PF09912">
    <property type="entry name" value="DUF2141"/>
    <property type="match status" value="1"/>
</dbReference>
<dbReference type="OrthoDB" id="9788332at2"/>
<comment type="caution">
    <text evidence="2">The sequence shown here is derived from an EMBL/GenBank/DDBJ whole genome shotgun (WGS) entry which is preliminary data.</text>
</comment>
<evidence type="ECO:0000256" key="1">
    <source>
        <dbReference type="SAM" id="SignalP"/>
    </source>
</evidence>
<evidence type="ECO:0000313" key="3">
    <source>
        <dbReference type="Proteomes" id="UP000230000"/>
    </source>
</evidence>
<organism evidence="2 3">
    <name type="scientific">Thermoflavifilum aggregans</name>
    <dbReference type="NCBI Taxonomy" id="454188"/>
    <lineage>
        <taxon>Bacteria</taxon>
        <taxon>Pseudomonadati</taxon>
        <taxon>Bacteroidota</taxon>
        <taxon>Chitinophagia</taxon>
        <taxon>Chitinophagales</taxon>
        <taxon>Chitinophagaceae</taxon>
        <taxon>Thermoflavifilum</taxon>
    </lineage>
</organism>
<dbReference type="InterPro" id="IPR018673">
    <property type="entry name" value="DUF2141"/>
</dbReference>
<dbReference type="AlphaFoldDB" id="A0A2M9CTX1"/>
<gene>
    <name evidence="2" type="ORF">BXY57_0948</name>
</gene>
<accession>A0A2M9CTX1</accession>
<feature type="chain" id="PRO_5014818879" evidence="1">
    <location>
        <begin position="28"/>
        <end position="151"/>
    </location>
</feature>
<dbReference type="RefSeq" id="WP_100313988.1">
    <property type="nucleotide sequence ID" value="NZ_PGFG01000001.1"/>
</dbReference>
<sequence>MQHIRAKFRNLSLLLFSGLCLHLHVHAQFQLRIQVEGLRNHKGQLLLSLFNQAEGFPDQPEKSFRQMKIALHASQQPEGVWQGLPAGFYAVALLHDEDADGRIDVNWLGIPTEGVGISTRKKMLWGKPTFPSASFYLSHDTTIVIRVHYLL</sequence>